<evidence type="ECO:0000313" key="2">
    <source>
        <dbReference type="EMBL" id="RRT41366.1"/>
    </source>
</evidence>
<sequence length="124" mass="14395">MVVSEFGEALSNKSEYGREFPLFEVEATVVEPIFQRLYSFIFDVESGGYSATEIDRAVPAAIFIVNFDKVRMDPRNKEIDHDRFMYGPIGELTEEELKRQEGDYIYRYRYNGGGASQVWLSSRR</sequence>
<dbReference type="Pfam" id="PF25483">
    <property type="entry name" value="DUF7906"/>
    <property type="match status" value="1"/>
</dbReference>
<accession>A0A426XPE7</accession>
<evidence type="ECO:0000313" key="3">
    <source>
        <dbReference type="Proteomes" id="UP000287651"/>
    </source>
</evidence>
<reference evidence="2 3" key="1">
    <citation type="journal article" date="2014" name="Agronomy (Basel)">
        <title>A Draft Genome Sequence for Ensete ventricosum, the Drought-Tolerant Tree Against Hunger.</title>
        <authorList>
            <person name="Harrison J."/>
            <person name="Moore K.A."/>
            <person name="Paszkiewicz K."/>
            <person name="Jones T."/>
            <person name="Grant M."/>
            <person name="Ambacheew D."/>
            <person name="Muzemil S."/>
            <person name="Studholme D.J."/>
        </authorList>
    </citation>
    <scope>NUCLEOTIDE SEQUENCE [LARGE SCALE GENOMIC DNA]</scope>
</reference>
<dbReference type="PANTHER" id="PTHR31515">
    <property type="entry name" value="TRANSMEMBRANE PROTEIN-RELATED"/>
    <property type="match status" value="1"/>
</dbReference>
<proteinExistence type="predicted"/>
<dbReference type="PANTHER" id="PTHR31515:SF0">
    <property type="entry name" value="TRANSMEMBRANE PROTEIN"/>
    <property type="match status" value="1"/>
</dbReference>
<dbReference type="InterPro" id="IPR057228">
    <property type="entry name" value="DUF7906"/>
</dbReference>
<gene>
    <name evidence="2" type="ORF">B296_00057889</name>
</gene>
<dbReference type="AlphaFoldDB" id="A0A426XPE7"/>
<comment type="caution">
    <text evidence="2">The sequence shown here is derived from an EMBL/GenBank/DDBJ whole genome shotgun (WGS) entry which is preliminary data.</text>
</comment>
<evidence type="ECO:0000259" key="1">
    <source>
        <dbReference type="Pfam" id="PF25483"/>
    </source>
</evidence>
<organism evidence="2 3">
    <name type="scientific">Ensete ventricosum</name>
    <name type="common">Abyssinian banana</name>
    <name type="synonym">Musa ensete</name>
    <dbReference type="NCBI Taxonomy" id="4639"/>
    <lineage>
        <taxon>Eukaryota</taxon>
        <taxon>Viridiplantae</taxon>
        <taxon>Streptophyta</taxon>
        <taxon>Embryophyta</taxon>
        <taxon>Tracheophyta</taxon>
        <taxon>Spermatophyta</taxon>
        <taxon>Magnoliopsida</taxon>
        <taxon>Liliopsida</taxon>
        <taxon>Zingiberales</taxon>
        <taxon>Musaceae</taxon>
        <taxon>Ensete</taxon>
    </lineage>
</organism>
<dbReference type="Proteomes" id="UP000287651">
    <property type="component" value="Unassembled WGS sequence"/>
</dbReference>
<name>A0A426XPE7_ENSVE</name>
<feature type="domain" description="DUF7906" evidence="1">
    <location>
        <begin position="8"/>
        <end position="124"/>
    </location>
</feature>
<dbReference type="EMBL" id="AMZH03018635">
    <property type="protein sequence ID" value="RRT41366.1"/>
    <property type="molecule type" value="Genomic_DNA"/>
</dbReference>
<protein>
    <recommendedName>
        <fullName evidence="1">DUF7906 domain-containing protein</fullName>
    </recommendedName>
</protein>